<keyword evidence="6" id="KW-1185">Reference proteome</keyword>
<dbReference type="SUPFAM" id="SSF52317">
    <property type="entry name" value="Class I glutamine amidotransferase-like"/>
    <property type="match status" value="1"/>
</dbReference>
<dbReference type="InterPro" id="IPR027478">
    <property type="entry name" value="LdcA_N"/>
</dbReference>
<dbReference type="InterPro" id="IPR040921">
    <property type="entry name" value="Peptidase_S66C"/>
</dbReference>
<evidence type="ECO:0000313" key="6">
    <source>
        <dbReference type="Proteomes" id="UP001286174"/>
    </source>
</evidence>
<dbReference type="SUPFAM" id="SSF141986">
    <property type="entry name" value="LD-carboxypeptidase A C-terminal domain-like"/>
    <property type="match status" value="1"/>
</dbReference>
<proteinExistence type="inferred from homology"/>
<dbReference type="RefSeq" id="WP_370595601.1">
    <property type="nucleotide sequence ID" value="NZ_JALBUR010000004.1"/>
</dbReference>
<dbReference type="EMBL" id="JALBUR010000004">
    <property type="protein sequence ID" value="MDX8419054.1"/>
    <property type="molecule type" value="Genomic_DNA"/>
</dbReference>
<evidence type="ECO:0000256" key="1">
    <source>
        <dbReference type="ARBA" id="ARBA00010233"/>
    </source>
</evidence>
<dbReference type="InterPro" id="IPR027461">
    <property type="entry name" value="Carboxypeptidase_A_C_sf"/>
</dbReference>
<evidence type="ECO:0000313" key="5">
    <source>
        <dbReference type="EMBL" id="MDX8419054.1"/>
    </source>
</evidence>
<accession>A0AB35U7A7</accession>
<keyword evidence="2" id="KW-0378">Hydrolase</keyword>
<sequence>MIYPSFLKPGDTIGICAPSAGVGDKLESYDASLAVLKQQGYRIKETASVRNADQRSADAKTRGQEFTQLLKDPDVNMVLSAAGGDFLNEMIPYADFSVLKKHPKWIMGASDPTGLLYPATTIYDVASLYGMNAGSFDLGTKWDYIANALEVMKGKRMEEHSFPRHMAKAKFLVDTPAYDSDTQWQSEQDHFVAKGRCIGGCIDGLKDLIGTPYEDTKGFVERYKEDGQIFYFDNFALSAENFYRTLKQFRYAGWFEHTNAVLIGRVLFPSSETGMTYEEAARMALEGIPYVLEADIGHTIPCMIMINGAMLEVQYDHGHATLKFACKE</sequence>
<dbReference type="Pfam" id="PF02016">
    <property type="entry name" value="Peptidase_S66"/>
    <property type="match status" value="1"/>
</dbReference>
<name>A0AB35U7A7_9FIRM</name>
<dbReference type="GO" id="GO:0016787">
    <property type="term" value="F:hydrolase activity"/>
    <property type="evidence" value="ECO:0007669"/>
    <property type="project" value="UniProtKB-KW"/>
</dbReference>
<protein>
    <submittedName>
        <fullName evidence="5">LD-carboxypeptidase</fullName>
    </submittedName>
</protein>
<evidence type="ECO:0000259" key="3">
    <source>
        <dbReference type="Pfam" id="PF02016"/>
    </source>
</evidence>
<dbReference type="Proteomes" id="UP001286174">
    <property type="component" value="Unassembled WGS sequence"/>
</dbReference>
<feature type="domain" description="LD-carboxypeptidase N-terminal" evidence="3">
    <location>
        <begin position="13"/>
        <end position="130"/>
    </location>
</feature>
<comment type="similarity">
    <text evidence="1">Belongs to the peptidase S66 family.</text>
</comment>
<dbReference type="InterPro" id="IPR040449">
    <property type="entry name" value="Peptidase_S66_N"/>
</dbReference>
<dbReference type="Gene3D" id="3.40.50.10740">
    <property type="entry name" value="Class I glutamine amidotransferase-like"/>
    <property type="match status" value="1"/>
</dbReference>
<dbReference type="InterPro" id="IPR003507">
    <property type="entry name" value="S66_fam"/>
</dbReference>
<reference evidence="5 6" key="1">
    <citation type="submission" date="2022-03" db="EMBL/GenBank/DDBJ databases">
        <title>Novel taxa within the pig intestine.</title>
        <authorList>
            <person name="Wylensek D."/>
            <person name="Bishof K."/>
            <person name="Afrizal A."/>
            <person name="Clavel T."/>
        </authorList>
    </citation>
    <scope>NUCLEOTIDE SEQUENCE [LARGE SCALE GENOMIC DNA]</scope>
    <source>
        <strain evidence="5 6">CLA-KB-P133</strain>
    </source>
</reference>
<feature type="domain" description="LD-carboxypeptidase C-terminal" evidence="4">
    <location>
        <begin position="194"/>
        <end position="313"/>
    </location>
</feature>
<dbReference type="PANTHER" id="PTHR30237:SF5">
    <property type="entry name" value="CARBOXYPEPTIDASE VC_A0337-RELATED"/>
    <property type="match status" value="1"/>
</dbReference>
<dbReference type="PANTHER" id="PTHR30237">
    <property type="entry name" value="MURAMOYLTETRAPEPTIDE CARBOXYPEPTIDASE"/>
    <property type="match status" value="1"/>
</dbReference>
<dbReference type="Gene3D" id="3.50.30.60">
    <property type="entry name" value="LD-carboxypeptidase A C-terminal domain-like"/>
    <property type="match status" value="1"/>
</dbReference>
<dbReference type="InterPro" id="IPR029062">
    <property type="entry name" value="Class_I_gatase-like"/>
</dbReference>
<organism evidence="5 6">
    <name type="scientific">Grylomicrobium aquisgranensis</name>
    <dbReference type="NCBI Taxonomy" id="2926318"/>
    <lineage>
        <taxon>Bacteria</taxon>
        <taxon>Bacillati</taxon>
        <taxon>Bacillota</taxon>
        <taxon>Erysipelotrichia</taxon>
        <taxon>Erysipelotrichales</taxon>
        <taxon>Erysipelotrichaceae</taxon>
        <taxon>Grylomicrobium</taxon>
    </lineage>
</organism>
<evidence type="ECO:0000256" key="2">
    <source>
        <dbReference type="ARBA" id="ARBA00022801"/>
    </source>
</evidence>
<gene>
    <name evidence="5" type="ORF">MOZ60_02980</name>
</gene>
<dbReference type="PIRSF" id="PIRSF028757">
    <property type="entry name" value="LD-carboxypeptidase"/>
    <property type="match status" value="1"/>
</dbReference>
<dbReference type="Pfam" id="PF17676">
    <property type="entry name" value="Peptidase_S66C"/>
    <property type="match status" value="1"/>
</dbReference>
<evidence type="ECO:0000259" key="4">
    <source>
        <dbReference type="Pfam" id="PF17676"/>
    </source>
</evidence>
<dbReference type="AlphaFoldDB" id="A0AB35U7A7"/>
<comment type="caution">
    <text evidence="5">The sequence shown here is derived from an EMBL/GenBank/DDBJ whole genome shotgun (WGS) entry which is preliminary data.</text>
</comment>